<geneLocation type="plasmid" evidence="1">
    <name>p2</name>
</geneLocation>
<dbReference type="RefSeq" id="WP_339098248.1">
    <property type="nucleotide sequence ID" value="NZ_CP149785.1"/>
</dbReference>
<dbReference type="AlphaFoldDB" id="A0AAU6Q8J3"/>
<reference evidence="1" key="1">
    <citation type="submission" date="2024-03" db="EMBL/GenBank/DDBJ databases">
        <title>Deinococcus weizhi sp. nov., isolated from human skin.</title>
        <authorList>
            <person name="Wei Z."/>
            <person name="Tian F."/>
            <person name="Yang C."/>
            <person name="Xin L.T."/>
            <person name="Wen Z.J."/>
            <person name="Lan K.C."/>
            <person name="Yu L."/>
            <person name="Zhe W."/>
            <person name="Dan F.D."/>
            <person name="Jun W."/>
            <person name="Rui Z."/>
            <person name="Yong X.J."/>
            <person name="Ting Y."/>
            <person name="Wei X."/>
            <person name="Xu Z.G."/>
            <person name="Xin Z."/>
            <person name="Dong F.G."/>
            <person name="Ni X.M."/>
            <person name="Zheng M.G."/>
            <person name="Chun Y."/>
            <person name="Qian W.X."/>
        </authorList>
    </citation>
    <scope>NUCLEOTIDE SEQUENCE</scope>
    <source>
        <strain evidence="1">VB142</strain>
        <plasmid evidence="1">p2</plasmid>
    </source>
</reference>
<proteinExistence type="predicted"/>
<keyword evidence="1" id="KW-0614">Plasmid</keyword>
<protein>
    <submittedName>
        <fullName evidence="1">Uncharacterized protein</fullName>
    </submittedName>
</protein>
<evidence type="ECO:0000313" key="1">
    <source>
        <dbReference type="EMBL" id="WYF46747.1"/>
    </source>
</evidence>
<name>A0AAU6Q8J3_9DEIO</name>
<accession>A0AAU6Q8J3</accession>
<gene>
    <name evidence="1" type="ORF">WDJ50_18460</name>
</gene>
<sequence length="120" mass="12895">MSLGRSIYTQAEHEAARAALLSEYGLIVCSGSYSGSMERLARVITRMDLSFHILPSDECEGIECAVLSVAQVEGEGDDATHWREAVGICTVTDGDVLAGLAMAFYRVLFGMPLYEAGEAL</sequence>
<dbReference type="EMBL" id="CP149785">
    <property type="protein sequence ID" value="WYF46747.1"/>
    <property type="molecule type" value="Genomic_DNA"/>
</dbReference>
<organism evidence="1">
    <name type="scientific">Deinococcus sp. VB142</name>
    <dbReference type="NCBI Taxonomy" id="3112952"/>
    <lineage>
        <taxon>Bacteria</taxon>
        <taxon>Thermotogati</taxon>
        <taxon>Deinococcota</taxon>
        <taxon>Deinococci</taxon>
        <taxon>Deinococcales</taxon>
        <taxon>Deinococcaceae</taxon>
        <taxon>Deinococcus</taxon>
    </lineage>
</organism>